<dbReference type="Pfam" id="PF01501">
    <property type="entry name" value="Glyco_transf_8"/>
    <property type="match status" value="1"/>
</dbReference>
<dbReference type="CAZy" id="GT8">
    <property type="family name" value="Glycosyltransferase Family 8"/>
</dbReference>
<feature type="compositionally biased region" description="Basic and acidic residues" evidence="1">
    <location>
        <begin position="470"/>
        <end position="491"/>
    </location>
</feature>
<name>B9W6T2_CANDC</name>
<evidence type="ECO:0000313" key="4">
    <source>
        <dbReference type="Proteomes" id="UP000002605"/>
    </source>
</evidence>
<dbReference type="InterPro" id="IPR002495">
    <property type="entry name" value="Glyco_trans_8"/>
</dbReference>
<dbReference type="HOGENOM" id="CLU_017171_4_0_1"/>
<dbReference type="eggNOG" id="KOG1950">
    <property type="taxonomic scope" value="Eukaryota"/>
</dbReference>
<evidence type="ECO:0000256" key="1">
    <source>
        <dbReference type="SAM" id="MobiDB-lite"/>
    </source>
</evidence>
<evidence type="ECO:0000313" key="2">
    <source>
        <dbReference type="CGD" id="CAL0000159345"/>
    </source>
</evidence>
<dbReference type="InterPro" id="IPR050587">
    <property type="entry name" value="GNT1/Glycosyltrans_8"/>
</dbReference>
<dbReference type="InterPro" id="IPR029044">
    <property type="entry name" value="Nucleotide-diphossugar_trans"/>
</dbReference>
<gene>
    <name evidence="2" type="ordered locus">Cd36_01260</name>
    <name evidence="3" type="ORF">CD36_01260</name>
</gene>
<keyword evidence="4" id="KW-1185">Reference proteome</keyword>
<dbReference type="EMBL" id="FM992688">
    <property type="protein sequence ID" value="CAX44388.1"/>
    <property type="molecule type" value="Genomic_DNA"/>
</dbReference>
<feature type="compositionally biased region" description="Basic and acidic residues" evidence="1">
    <location>
        <begin position="518"/>
        <end position="527"/>
    </location>
</feature>
<sequence>MTNAVFTLLYNPDYLAGALVLGSVLKKLVSRSDQKYPELKFGILIDKSKFSTSQLQLLSKYYDDLVDVSPLRSTIVEKLTFDLKRPELDKTFTKIELWSLIQYDKILYLDSDTLPVIPEADNGGTVLDLLALDFPKFKILAAPDSGFPDIFNSGVFVLRPNLDDYTKLAALVQESVINPNVSFDGADQGLLNQYFNAQPDWVQALLKKKDIPIDLGTVSYTQDSNWIKIPFLYNVTPSAEYEYLPALKHFQNPPEQPSFLENPVAEAELIDQGAEQPKHDKELWESTFDTLGRYHSTALSYINYKTTQVKVVHFIGKYKPWKSSSNVFGVHRDWWKAWMEEFGEKSLSDVVHGEKSLEQEPPADYASEPVEQEPPKEEPAEICGEKVEPIPEPPLDTSDPQVLLDPANYQRFEDRIQPSIDAMWDPTKEPPPKREDLKEEDRHDFLDKIPKSFTNDWDSSTQHHHHHHHPPEERKNIHDTQHPVEHYHHGETQQNDQSTLEEENVQPPNNELPMSPPEHPEHDHAFEHTTSNTPPVKPELYGHKFVEPERVFDTTDDYFPTHILQEMEKVDLSNKPDTDAEVKPTSSSELATDVTAFNLMNEELSKEGVLEESAFEEIYTEDKEDIDGDISEDDILEEEEEEEVVPKLFPWEFRESGKVIAERVFD</sequence>
<dbReference type="VEuPathDB" id="FungiDB:CD36_01260"/>
<evidence type="ECO:0000313" key="3">
    <source>
        <dbReference type="EMBL" id="CAX44388.1"/>
    </source>
</evidence>
<organism evidence="3 4">
    <name type="scientific">Candida dubliniensis (strain CD36 / ATCC MYA-646 / CBS 7987 / NCPF 3949 / NRRL Y-17841)</name>
    <name type="common">Yeast</name>
    <dbReference type="NCBI Taxonomy" id="573826"/>
    <lineage>
        <taxon>Eukaryota</taxon>
        <taxon>Fungi</taxon>
        <taxon>Dikarya</taxon>
        <taxon>Ascomycota</taxon>
        <taxon>Saccharomycotina</taxon>
        <taxon>Pichiomycetes</taxon>
        <taxon>Debaryomycetaceae</taxon>
        <taxon>Candida/Lodderomyces clade</taxon>
        <taxon>Candida</taxon>
    </lineage>
</organism>
<dbReference type="GeneID" id="8044336"/>
<feature type="compositionally biased region" description="Basic and acidic residues" evidence="1">
    <location>
        <begin position="426"/>
        <end position="450"/>
    </location>
</feature>
<dbReference type="KEGG" id="cdu:CD36_01260"/>
<dbReference type="AlphaFoldDB" id="B9W6T2"/>
<accession>B9W6T2</accession>
<feature type="region of interest" description="Disordered" evidence="1">
    <location>
        <begin position="414"/>
        <end position="540"/>
    </location>
</feature>
<dbReference type="CGD" id="CAL0000159345">
    <property type="gene designation" value="Cd36_01260"/>
</dbReference>
<dbReference type="PANTHER" id="PTHR11183">
    <property type="entry name" value="GLYCOGENIN SUBFAMILY MEMBER"/>
    <property type="match status" value="1"/>
</dbReference>
<dbReference type="OrthoDB" id="2014201at2759"/>
<dbReference type="Proteomes" id="UP000002605">
    <property type="component" value="Chromosome 1"/>
</dbReference>
<reference evidence="3 4" key="1">
    <citation type="journal article" date="2009" name="Genome Res.">
        <title>Comparative genomics of the fungal pathogens Candida dubliniensis and Candida albicans.</title>
        <authorList>
            <person name="Jackson A.P."/>
            <person name="Gamble J.A."/>
            <person name="Yeomans T."/>
            <person name="Moran G.P."/>
            <person name="Saunders D."/>
            <person name="Harris D."/>
            <person name="Aslett M."/>
            <person name="Barrell J.F."/>
            <person name="Butler G."/>
            <person name="Citiulo F."/>
            <person name="Coleman D.C."/>
            <person name="de Groot P.W.J."/>
            <person name="Goodwin T.J."/>
            <person name="Quail M.A."/>
            <person name="McQuillan J."/>
            <person name="Munro C.A."/>
            <person name="Pain A."/>
            <person name="Poulter R.T."/>
            <person name="Rajandream M.A."/>
            <person name="Renauld H."/>
            <person name="Spiering M.J."/>
            <person name="Tivey A."/>
            <person name="Gow N.A.R."/>
            <person name="Barrell B."/>
            <person name="Sullivan D.J."/>
            <person name="Berriman M."/>
        </authorList>
    </citation>
    <scope>NUCLEOTIDE SEQUENCE [LARGE SCALE GENOMIC DNA]</scope>
    <source>
        <strain evidence="4">CD36 / ATCC MYA-646 / CBS 7987 / NCPF 3949 / NRRL Y-17841</strain>
    </source>
</reference>
<dbReference type="Gene3D" id="3.90.550.10">
    <property type="entry name" value="Spore Coat Polysaccharide Biosynthesis Protein SpsA, Chain A"/>
    <property type="match status" value="1"/>
</dbReference>
<dbReference type="SUPFAM" id="SSF53448">
    <property type="entry name" value="Nucleotide-diphospho-sugar transferases"/>
    <property type="match status" value="1"/>
</dbReference>
<feature type="region of interest" description="Disordered" evidence="1">
    <location>
        <begin position="351"/>
        <end position="381"/>
    </location>
</feature>
<proteinExistence type="predicted"/>
<dbReference type="RefSeq" id="XP_002416803.1">
    <property type="nucleotide sequence ID" value="XM_002416758.1"/>
</dbReference>
<protein>
    <submittedName>
        <fullName evidence="3">Glycogenin (Glucosyltransferase), putative</fullName>
    </submittedName>
</protein>
<dbReference type="GO" id="GO:0016757">
    <property type="term" value="F:glycosyltransferase activity"/>
    <property type="evidence" value="ECO:0007669"/>
    <property type="project" value="InterPro"/>
</dbReference>